<dbReference type="EMBL" id="SRZB01000023">
    <property type="protein sequence ID" value="TGX97986.1"/>
    <property type="molecule type" value="Genomic_DNA"/>
</dbReference>
<reference evidence="1" key="1">
    <citation type="submission" date="2019-04" db="EMBL/GenBank/DDBJ databases">
        <title>Microbes associate with the intestines of laboratory mice.</title>
        <authorList>
            <person name="Navarre W."/>
            <person name="Wong E."/>
            <person name="Huang K."/>
            <person name="Tropini C."/>
            <person name="Ng K."/>
            <person name="Yu B."/>
        </authorList>
    </citation>
    <scope>NUCLEOTIDE SEQUENCE</scope>
    <source>
        <strain evidence="1">NM72_1-8</strain>
    </source>
</reference>
<protein>
    <submittedName>
        <fullName evidence="1">DUF4358 domain-containing protein</fullName>
    </submittedName>
</protein>
<evidence type="ECO:0000313" key="1">
    <source>
        <dbReference type="EMBL" id="TGX97986.1"/>
    </source>
</evidence>
<proteinExistence type="predicted"/>
<comment type="caution">
    <text evidence="1">The sequence shown here is derived from an EMBL/GenBank/DDBJ whole genome shotgun (WGS) entry which is preliminary data.</text>
</comment>
<accession>A0AC61QXX2</accession>
<sequence length="179" mass="19152">MPKAPDSHYKFYIITKKENLNMKKYLSLTFAAIMLVLSLTACGGSSSKEVTASASDLAKQLSETVSDGTLSSEPVIADILASTYFVDMEQVEDSSAYLSTGATACEVAVVKCKDSSYTSEVADLFKSRVTSQSELFASYAPKEVEKLDSAIIKTSGNYVVLCVTDDASKAESVLKDAGF</sequence>
<organism evidence="1 2">
    <name type="scientific">Hominisplanchenecus murintestinalis</name>
    <dbReference type="NCBI Taxonomy" id="2941517"/>
    <lineage>
        <taxon>Bacteria</taxon>
        <taxon>Bacillati</taxon>
        <taxon>Bacillota</taxon>
        <taxon>Clostridia</taxon>
        <taxon>Lachnospirales</taxon>
        <taxon>Lachnospiraceae</taxon>
        <taxon>Hominisplanchenecus</taxon>
    </lineage>
</organism>
<dbReference type="Proteomes" id="UP000307720">
    <property type="component" value="Unassembled WGS sequence"/>
</dbReference>
<keyword evidence="2" id="KW-1185">Reference proteome</keyword>
<gene>
    <name evidence="1" type="ORF">E5357_10485</name>
</gene>
<evidence type="ECO:0000313" key="2">
    <source>
        <dbReference type="Proteomes" id="UP000307720"/>
    </source>
</evidence>
<name>A0AC61QXX2_9FIRM</name>